<name>A0ABV9G054_9NOCA</name>
<accession>A0ABV9G054</accession>
<dbReference type="RefSeq" id="WP_378419906.1">
    <property type="nucleotide sequence ID" value="NZ_JBHSFO010000015.1"/>
</dbReference>
<keyword evidence="2" id="KW-1185">Reference proteome</keyword>
<gene>
    <name evidence="1" type="ORF">ACFO6S_21005</name>
</gene>
<proteinExistence type="predicted"/>
<sequence>MLVWYVSYGSNMSIDRLGCYLRGGRPDGGRCTQVGARDGRAPRGSAPVLAPGRVFFAGRSRVWGGGRAFYDPDEAGRVAARAYLLTAEQFEDIRGQEPRCYDRVLDLGRRDGLAMLTFTCRARGSTAVHSAPSPDYLRVLGAGLREAHGWDVGQVADYLAAAVSWTRPSPVTAAAVSRLPCDAGHRPGRLT</sequence>
<evidence type="ECO:0000313" key="2">
    <source>
        <dbReference type="Proteomes" id="UP001595914"/>
    </source>
</evidence>
<dbReference type="Gene3D" id="3.10.490.10">
    <property type="entry name" value="Gamma-glutamyl cyclotransferase-like"/>
    <property type="match status" value="1"/>
</dbReference>
<organism evidence="1 2">
    <name type="scientific">Rhodococcus kronopolitis</name>
    <dbReference type="NCBI Taxonomy" id="1460226"/>
    <lineage>
        <taxon>Bacteria</taxon>
        <taxon>Bacillati</taxon>
        <taxon>Actinomycetota</taxon>
        <taxon>Actinomycetes</taxon>
        <taxon>Mycobacteriales</taxon>
        <taxon>Nocardiaceae</taxon>
        <taxon>Rhodococcus</taxon>
    </lineage>
</organism>
<dbReference type="Proteomes" id="UP001595914">
    <property type="component" value="Unassembled WGS sequence"/>
</dbReference>
<reference evidence="2" key="1">
    <citation type="journal article" date="2019" name="Int. J. Syst. Evol. Microbiol.">
        <title>The Global Catalogue of Microorganisms (GCM) 10K type strain sequencing project: providing services to taxonomists for standard genome sequencing and annotation.</title>
        <authorList>
            <consortium name="The Broad Institute Genomics Platform"/>
            <consortium name="The Broad Institute Genome Sequencing Center for Infectious Disease"/>
            <person name="Wu L."/>
            <person name="Ma J."/>
        </authorList>
    </citation>
    <scope>NUCLEOTIDE SEQUENCE [LARGE SCALE GENOMIC DNA]</scope>
    <source>
        <strain evidence="2">CCUG 54520</strain>
    </source>
</reference>
<comment type="caution">
    <text evidence="1">The sequence shown here is derived from an EMBL/GenBank/DDBJ whole genome shotgun (WGS) entry which is preliminary data.</text>
</comment>
<dbReference type="EMBL" id="JBHSFO010000015">
    <property type="protein sequence ID" value="MFC4606181.1"/>
    <property type="molecule type" value="Genomic_DNA"/>
</dbReference>
<evidence type="ECO:0000313" key="1">
    <source>
        <dbReference type="EMBL" id="MFC4606181.1"/>
    </source>
</evidence>
<evidence type="ECO:0008006" key="3">
    <source>
        <dbReference type="Google" id="ProtNLM"/>
    </source>
</evidence>
<protein>
    <recommendedName>
        <fullName evidence="3">Histone deacetylase</fullName>
    </recommendedName>
</protein>